<dbReference type="EnsemblMetazoa" id="PPAI000779-RA">
    <property type="protein sequence ID" value="PPAI000779-PA"/>
    <property type="gene ID" value="PPAI000779"/>
</dbReference>
<reference evidence="6" key="1">
    <citation type="submission" date="2022-08" db="UniProtKB">
        <authorList>
            <consortium name="EnsemblMetazoa"/>
        </authorList>
    </citation>
    <scope>IDENTIFICATION</scope>
    <source>
        <strain evidence="6">Israel</strain>
    </source>
</reference>
<evidence type="ECO:0000256" key="2">
    <source>
        <dbReference type="ARBA" id="ARBA00011738"/>
    </source>
</evidence>
<dbReference type="EMBL" id="AJVK01002342">
    <property type="status" value="NOT_ANNOTATED_CDS"/>
    <property type="molecule type" value="Genomic_DNA"/>
</dbReference>
<dbReference type="PANTHER" id="PTHR11751">
    <property type="entry name" value="ALANINE AMINOTRANSFERASE"/>
    <property type="match status" value="1"/>
</dbReference>
<dbReference type="Proteomes" id="UP000092462">
    <property type="component" value="Unassembled WGS sequence"/>
</dbReference>
<keyword evidence="3" id="KW-0032">Aminotransferase</keyword>
<name>A0A1B0D0A7_PHLPP</name>
<evidence type="ECO:0000256" key="1">
    <source>
        <dbReference type="ARBA" id="ARBA00001933"/>
    </source>
</evidence>
<comment type="subunit">
    <text evidence="2">Homodimer.</text>
</comment>
<sequence>MSTVSRLLSICRPGGIRPYCVAFSQPPDVKGTVSSVQVTINRTMASASSEKILTIENLNPCIKVMEYAVRGPLVIRATEIEKELEKGVKKPFKDVIRANIGDCHAMGQKPITFFRQ</sequence>
<evidence type="ECO:0000256" key="5">
    <source>
        <dbReference type="ARBA" id="ARBA00022898"/>
    </source>
</evidence>
<accession>A0A1B0D0A7</accession>
<dbReference type="PANTHER" id="PTHR11751:SF29">
    <property type="entry name" value="ALANINE TRANSAMINASE"/>
    <property type="match status" value="1"/>
</dbReference>
<keyword evidence="7" id="KW-1185">Reference proteome</keyword>
<dbReference type="VEuPathDB" id="VectorBase:PPAPM1_004850"/>
<comment type="cofactor">
    <cofactor evidence="1">
        <name>pyridoxal 5'-phosphate</name>
        <dbReference type="ChEBI" id="CHEBI:597326"/>
    </cofactor>
</comment>
<keyword evidence="5" id="KW-0663">Pyridoxal phosphate</keyword>
<organism evidence="6 7">
    <name type="scientific">Phlebotomus papatasi</name>
    <name type="common">Sandfly</name>
    <dbReference type="NCBI Taxonomy" id="29031"/>
    <lineage>
        <taxon>Eukaryota</taxon>
        <taxon>Metazoa</taxon>
        <taxon>Ecdysozoa</taxon>
        <taxon>Arthropoda</taxon>
        <taxon>Hexapoda</taxon>
        <taxon>Insecta</taxon>
        <taxon>Pterygota</taxon>
        <taxon>Neoptera</taxon>
        <taxon>Endopterygota</taxon>
        <taxon>Diptera</taxon>
        <taxon>Nematocera</taxon>
        <taxon>Psychodoidea</taxon>
        <taxon>Psychodidae</taxon>
        <taxon>Phlebotomus</taxon>
        <taxon>Phlebotomus</taxon>
    </lineage>
</organism>
<evidence type="ECO:0000313" key="6">
    <source>
        <dbReference type="EnsemblMetazoa" id="PPAI000779-PA"/>
    </source>
</evidence>
<evidence type="ECO:0000313" key="7">
    <source>
        <dbReference type="Proteomes" id="UP000092462"/>
    </source>
</evidence>
<proteinExistence type="predicted"/>
<dbReference type="InterPro" id="IPR045088">
    <property type="entry name" value="ALAT1/2-like"/>
</dbReference>
<evidence type="ECO:0000256" key="3">
    <source>
        <dbReference type="ARBA" id="ARBA00022576"/>
    </source>
</evidence>
<protein>
    <submittedName>
        <fullName evidence="6">Uncharacterized protein</fullName>
    </submittedName>
</protein>
<dbReference type="InterPro" id="IPR015422">
    <property type="entry name" value="PyrdxlP-dep_Trfase_small"/>
</dbReference>
<dbReference type="GO" id="GO:0008483">
    <property type="term" value="F:transaminase activity"/>
    <property type="evidence" value="ECO:0007669"/>
    <property type="project" value="UniProtKB-KW"/>
</dbReference>
<evidence type="ECO:0000256" key="4">
    <source>
        <dbReference type="ARBA" id="ARBA00022679"/>
    </source>
</evidence>
<dbReference type="AlphaFoldDB" id="A0A1B0D0A7"/>
<dbReference type="VEuPathDB" id="VectorBase:PPAI000779"/>
<dbReference type="Gene3D" id="3.90.1150.10">
    <property type="entry name" value="Aspartate Aminotransferase, domain 1"/>
    <property type="match status" value="1"/>
</dbReference>
<keyword evidence="4" id="KW-0808">Transferase</keyword>